<evidence type="ECO:0000256" key="4">
    <source>
        <dbReference type="ARBA" id="ARBA00023136"/>
    </source>
</evidence>
<feature type="transmembrane region" description="Helical" evidence="5">
    <location>
        <begin position="121"/>
        <end position="139"/>
    </location>
</feature>
<dbReference type="STRING" id="1076937.SAMN04488120_102305"/>
<dbReference type="OrthoDB" id="9788219at2"/>
<comment type="similarity">
    <text evidence="5">Belongs to the YciB family.</text>
</comment>
<dbReference type="Pfam" id="PF04279">
    <property type="entry name" value="IspA"/>
    <property type="match status" value="1"/>
</dbReference>
<accession>A0A1I2I071</accession>
<keyword evidence="5" id="KW-0997">Cell inner membrane</keyword>
<dbReference type="Proteomes" id="UP000199771">
    <property type="component" value="Unassembled WGS sequence"/>
</dbReference>
<proteinExistence type="inferred from homology"/>
<evidence type="ECO:0000256" key="1">
    <source>
        <dbReference type="ARBA" id="ARBA00022475"/>
    </source>
</evidence>
<comment type="function">
    <text evidence="5">Plays a role in cell envelope biogenesis, maintenance of cell envelope integrity and membrane homeostasis.</text>
</comment>
<protein>
    <recommendedName>
        <fullName evidence="5">Inner membrane-spanning protein YciB</fullName>
    </recommendedName>
</protein>
<gene>
    <name evidence="5" type="primary">yciB</name>
    <name evidence="6" type="ORF">SAMN04488120_102305</name>
</gene>
<evidence type="ECO:0000313" key="7">
    <source>
        <dbReference type="Proteomes" id="UP000199771"/>
    </source>
</evidence>
<evidence type="ECO:0000256" key="2">
    <source>
        <dbReference type="ARBA" id="ARBA00022692"/>
    </source>
</evidence>
<keyword evidence="1 5" id="KW-1003">Cell membrane</keyword>
<dbReference type="GO" id="GO:0005886">
    <property type="term" value="C:plasma membrane"/>
    <property type="evidence" value="ECO:0007669"/>
    <property type="project" value="UniProtKB-SubCell"/>
</dbReference>
<name>A0A1I2I071_9GAMM</name>
<feature type="transmembrane region" description="Helical" evidence="5">
    <location>
        <begin position="20"/>
        <end position="42"/>
    </location>
</feature>
<keyword evidence="3 5" id="KW-1133">Transmembrane helix</keyword>
<dbReference type="HAMAP" id="MF_00189">
    <property type="entry name" value="YciB"/>
    <property type="match status" value="1"/>
</dbReference>
<dbReference type="EMBL" id="FOOC01000002">
    <property type="protein sequence ID" value="SFF34246.1"/>
    <property type="molecule type" value="Genomic_DNA"/>
</dbReference>
<feature type="transmembrane region" description="Helical" evidence="5">
    <location>
        <begin position="49"/>
        <end position="68"/>
    </location>
</feature>
<evidence type="ECO:0000256" key="5">
    <source>
        <dbReference type="HAMAP-Rule" id="MF_00189"/>
    </source>
</evidence>
<keyword evidence="4 5" id="KW-0472">Membrane</keyword>
<evidence type="ECO:0000256" key="3">
    <source>
        <dbReference type="ARBA" id="ARBA00022989"/>
    </source>
</evidence>
<sequence length="179" mass="20174">MNLLLDFAPALLFFGAYYAYGIYVATAVLIVALFALVAVYWFKERRLHKAHLLTALAAAALGGLTLWIRDPAFIQYKPTAVYAVFALALLLSHIVGDKVLLARLPQKSISLPDPVWRKVNLAWAVFFAGCAVLNVYIAHHFSEKVWVQFKTFGFTGLMFVFLIAHLPFLKQYLPQEEEP</sequence>
<evidence type="ECO:0000313" key="6">
    <source>
        <dbReference type="EMBL" id="SFF34246.1"/>
    </source>
</evidence>
<keyword evidence="7" id="KW-1185">Reference proteome</keyword>
<feature type="transmembrane region" description="Helical" evidence="5">
    <location>
        <begin position="151"/>
        <end position="169"/>
    </location>
</feature>
<dbReference type="AlphaFoldDB" id="A0A1I2I071"/>
<dbReference type="RefSeq" id="WP_091531706.1">
    <property type="nucleotide sequence ID" value="NZ_FOOC01000002.1"/>
</dbReference>
<dbReference type="PANTHER" id="PTHR36917:SF1">
    <property type="entry name" value="INNER MEMBRANE-SPANNING PROTEIN YCIB"/>
    <property type="match status" value="1"/>
</dbReference>
<dbReference type="NCBIfam" id="TIGR00997">
    <property type="entry name" value="ispZ"/>
    <property type="match status" value="1"/>
</dbReference>
<organism evidence="6 7">
    <name type="scientific">Fontimonas thermophila</name>
    <dbReference type="NCBI Taxonomy" id="1076937"/>
    <lineage>
        <taxon>Bacteria</taxon>
        <taxon>Pseudomonadati</taxon>
        <taxon>Pseudomonadota</taxon>
        <taxon>Gammaproteobacteria</taxon>
        <taxon>Nevskiales</taxon>
        <taxon>Nevskiaceae</taxon>
        <taxon>Fontimonas</taxon>
    </lineage>
</organism>
<reference evidence="6 7" key="1">
    <citation type="submission" date="2016-10" db="EMBL/GenBank/DDBJ databases">
        <authorList>
            <person name="de Groot N.N."/>
        </authorList>
    </citation>
    <scope>NUCLEOTIDE SEQUENCE [LARGE SCALE GENOMIC DNA]</scope>
    <source>
        <strain evidence="6 7">DSM 23609</strain>
    </source>
</reference>
<comment type="subcellular location">
    <subcellularLocation>
        <location evidence="5">Cell inner membrane</location>
        <topology evidence="5">Multi-pass membrane protein</topology>
    </subcellularLocation>
</comment>
<feature type="transmembrane region" description="Helical" evidence="5">
    <location>
        <begin position="80"/>
        <end position="100"/>
    </location>
</feature>
<keyword evidence="2 5" id="KW-0812">Transmembrane</keyword>
<dbReference type="PANTHER" id="PTHR36917">
    <property type="entry name" value="INTRACELLULAR SEPTATION PROTEIN A-RELATED"/>
    <property type="match status" value="1"/>
</dbReference>
<dbReference type="InterPro" id="IPR006008">
    <property type="entry name" value="YciB"/>
</dbReference>